<reference evidence="2" key="1">
    <citation type="submission" date="2016-10" db="EMBL/GenBank/DDBJ databases">
        <authorList>
            <person name="Varghese N."/>
            <person name="Submissions S."/>
        </authorList>
    </citation>
    <scope>NUCLEOTIDE SEQUENCE [LARGE SCALE GENOMIC DNA]</scope>
    <source>
        <strain evidence="2">BL36</strain>
    </source>
</reference>
<dbReference type="Proteomes" id="UP000199048">
    <property type="component" value="Unassembled WGS sequence"/>
</dbReference>
<dbReference type="RefSeq" id="WP_092041239.1">
    <property type="nucleotide sequence ID" value="NZ_FOTK01000012.1"/>
</dbReference>
<evidence type="ECO:0000313" key="1">
    <source>
        <dbReference type="EMBL" id="SFL85263.1"/>
    </source>
</evidence>
<dbReference type="OrthoDB" id="7996426at2"/>
<accession>A0A1I4L378</accession>
<dbReference type="EMBL" id="FOTK01000012">
    <property type="protein sequence ID" value="SFL85263.1"/>
    <property type="molecule type" value="Genomic_DNA"/>
</dbReference>
<dbReference type="AlphaFoldDB" id="A0A1I4L378"/>
<keyword evidence="2" id="KW-1185">Reference proteome</keyword>
<proteinExistence type="predicted"/>
<gene>
    <name evidence="1" type="ORF">SAMN05192568_101274</name>
</gene>
<evidence type="ECO:0000313" key="2">
    <source>
        <dbReference type="Proteomes" id="UP000199048"/>
    </source>
</evidence>
<protein>
    <submittedName>
        <fullName evidence="1">Uncharacterized protein</fullName>
    </submittedName>
</protein>
<sequence>MLASTSLIKSSWIAVDVDRDRAERVLVVETYIAVSPLEPNYDAAQYDRVLCCVQKVLKAHPEIDRASILSMHRGSGCTALFREPPSDLARPAAA</sequence>
<organism evidence="1 2">
    <name type="scientific">Methylobacterium pseudosasicola</name>
    <dbReference type="NCBI Taxonomy" id="582667"/>
    <lineage>
        <taxon>Bacteria</taxon>
        <taxon>Pseudomonadati</taxon>
        <taxon>Pseudomonadota</taxon>
        <taxon>Alphaproteobacteria</taxon>
        <taxon>Hyphomicrobiales</taxon>
        <taxon>Methylobacteriaceae</taxon>
        <taxon>Methylobacterium</taxon>
    </lineage>
</organism>
<name>A0A1I4L378_9HYPH</name>